<evidence type="ECO:0000313" key="11">
    <source>
        <dbReference type="Proteomes" id="UP000222824"/>
    </source>
</evidence>
<sequence>MLGMLGGGIVVASLGASFGALYLLQYLYRRRDRSGASWFMGNIASVAVFCASYGVGLLVFDPVPRIALGAISFVCLCFMGPFFLAFGLDYTGRGDLIHTPLFGIVAAVPLLTIPLTATNPAHQLVWSGFRLDPVLGLATAVYTVQPWGVFAVLFSIGTAAVGSLLLIGAILSYGPLYRREAVAVILSTAPPTVGGSVWLFGLGPVPQLHLTAPLMLVHVALDAYAFVGTHMFATNPATQRVAEQTGLDSLSVPTFTLDTKGQIVRVNDRAREVFPDALSNALPMGHEAVLGVSVETLRDTGELVIGTGRRRTFGVSYTPLTDPSDSPVGSMLVLYDVTEDRQREQQLAVLNRVLRHNLRNETTVISGYAQLLGADDEDSERATQAGKIEAASDRLLSIAEKVRNFEKVQNRERQPAAIDVAAVLEEVAQSCAASHGEVNIERTVTPSGCQLRTDRVLLTVLLDNLIENAIVHAETADQTVEVSVFEATDADGDVVFEIRDTNERIPDLEIDTLRAGDETPLQHGQGIGLWIAYWCVQKLRGRIEFEYDDGNALSVTLPDLSGEVRAAEE</sequence>
<comment type="caution">
    <text evidence="10">The sequence shown here is derived from an EMBL/GenBank/DDBJ whole genome shotgun (WGS) entry which is preliminary data.</text>
</comment>
<dbReference type="OrthoDB" id="237703at2157"/>
<evidence type="ECO:0000259" key="9">
    <source>
        <dbReference type="PROSITE" id="PS50109"/>
    </source>
</evidence>
<dbReference type="InterPro" id="IPR050351">
    <property type="entry name" value="BphY/WalK/GraS-like"/>
</dbReference>
<feature type="transmembrane region" description="Helical" evidence="8">
    <location>
        <begin position="66"/>
        <end position="88"/>
    </location>
</feature>
<evidence type="ECO:0000256" key="3">
    <source>
        <dbReference type="ARBA" id="ARBA00022679"/>
    </source>
</evidence>
<organism evidence="10 11">
    <name type="scientific">Halorubrum persicum</name>
    <dbReference type="NCBI Taxonomy" id="1383844"/>
    <lineage>
        <taxon>Archaea</taxon>
        <taxon>Methanobacteriati</taxon>
        <taxon>Methanobacteriota</taxon>
        <taxon>Stenosarchaea group</taxon>
        <taxon>Halobacteria</taxon>
        <taxon>Halobacteriales</taxon>
        <taxon>Haloferacaceae</taxon>
        <taxon>Halorubrum</taxon>
    </lineage>
</organism>
<keyword evidence="3" id="KW-0808">Transferase</keyword>
<reference evidence="10 11" key="1">
    <citation type="journal article" date="2014" name="Front. Microbiol.">
        <title>Population and genomic analysis of the genus Halorubrum.</title>
        <authorList>
            <person name="Fullmer M.S."/>
            <person name="Soucy S.M."/>
            <person name="Swithers K.S."/>
            <person name="Makkay A.M."/>
            <person name="Wheeler R."/>
            <person name="Ventosa A."/>
            <person name="Gogarten J.P."/>
            <person name="Papke R.T."/>
        </authorList>
    </citation>
    <scope>NUCLEOTIDE SEQUENCE [LARGE SCALE GENOMIC DNA]</scope>
    <source>
        <strain evidence="10 11">C49</strain>
    </source>
</reference>
<evidence type="ECO:0000256" key="2">
    <source>
        <dbReference type="ARBA" id="ARBA00012438"/>
    </source>
</evidence>
<protein>
    <recommendedName>
        <fullName evidence="2">histidine kinase</fullName>
        <ecNumber evidence="2">2.7.13.3</ecNumber>
    </recommendedName>
</protein>
<dbReference type="PROSITE" id="PS50109">
    <property type="entry name" value="HIS_KIN"/>
    <property type="match status" value="1"/>
</dbReference>
<gene>
    <name evidence="10" type="ORF">DJ69_04070</name>
</gene>
<dbReference type="PANTHER" id="PTHR42878">
    <property type="entry name" value="TWO-COMPONENT HISTIDINE KINASE"/>
    <property type="match status" value="1"/>
</dbReference>
<feature type="transmembrane region" description="Helical" evidence="8">
    <location>
        <begin position="147"/>
        <end position="174"/>
    </location>
</feature>
<dbReference type="InterPro" id="IPR003661">
    <property type="entry name" value="HisK_dim/P_dom"/>
</dbReference>
<dbReference type="CDD" id="cd00075">
    <property type="entry name" value="HATPase"/>
    <property type="match status" value="1"/>
</dbReference>
<dbReference type="InterPro" id="IPR005467">
    <property type="entry name" value="His_kinase_dom"/>
</dbReference>
<dbReference type="SUPFAM" id="SSF55874">
    <property type="entry name" value="ATPase domain of HSP90 chaperone/DNA topoisomerase II/histidine kinase"/>
    <property type="match status" value="1"/>
</dbReference>
<dbReference type="GO" id="GO:0005524">
    <property type="term" value="F:ATP binding"/>
    <property type="evidence" value="ECO:0007669"/>
    <property type="project" value="UniProtKB-KW"/>
</dbReference>
<name>A0A2G1WLJ2_9EURY</name>
<feature type="domain" description="Histidine kinase" evidence="9">
    <location>
        <begin position="353"/>
        <end position="561"/>
    </location>
</feature>
<evidence type="ECO:0000256" key="5">
    <source>
        <dbReference type="ARBA" id="ARBA00022777"/>
    </source>
</evidence>
<dbReference type="CDD" id="cd00082">
    <property type="entry name" value="HisKA"/>
    <property type="match status" value="1"/>
</dbReference>
<dbReference type="AlphaFoldDB" id="A0A2G1WLJ2"/>
<feature type="transmembrane region" description="Helical" evidence="8">
    <location>
        <begin position="181"/>
        <end position="200"/>
    </location>
</feature>
<dbReference type="InterPro" id="IPR031621">
    <property type="entry name" value="HisKA_7TM"/>
</dbReference>
<dbReference type="Gene3D" id="1.10.287.130">
    <property type="match status" value="1"/>
</dbReference>
<keyword evidence="8" id="KW-0812">Transmembrane</keyword>
<keyword evidence="8" id="KW-0472">Membrane</keyword>
<keyword evidence="6" id="KW-0067">ATP-binding</keyword>
<accession>A0A2G1WLJ2</accession>
<dbReference type="Pfam" id="PF02518">
    <property type="entry name" value="HATPase_c"/>
    <property type="match status" value="1"/>
</dbReference>
<evidence type="ECO:0000256" key="1">
    <source>
        <dbReference type="ARBA" id="ARBA00000085"/>
    </source>
</evidence>
<dbReference type="RefSeq" id="WP_099254425.1">
    <property type="nucleotide sequence ID" value="NZ_NHOA01000029.1"/>
</dbReference>
<dbReference type="GO" id="GO:0007234">
    <property type="term" value="P:osmosensory signaling via phosphorelay pathway"/>
    <property type="evidence" value="ECO:0007669"/>
    <property type="project" value="TreeGrafter"/>
</dbReference>
<comment type="catalytic activity">
    <reaction evidence="1">
        <text>ATP + protein L-histidine = ADP + protein N-phospho-L-histidine.</text>
        <dbReference type="EC" id="2.7.13.3"/>
    </reaction>
</comment>
<dbReference type="GO" id="GO:0030295">
    <property type="term" value="F:protein kinase activator activity"/>
    <property type="evidence" value="ECO:0007669"/>
    <property type="project" value="TreeGrafter"/>
</dbReference>
<keyword evidence="11" id="KW-1185">Reference proteome</keyword>
<dbReference type="InterPro" id="IPR003594">
    <property type="entry name" value="HATPase_dom"/>
</dbReference>
<dbReference type="PANTHER" id="PTHR42878:SF7">
    <property type="entry name" value="SENSOR HISTIDINE KINASE GLRK"/>
    <property type="match status" value="1"/>
</dbReference>
<evidence type="ECO:0000256" key="7">
    <source>
        <dbReference type="ARBA" id="ARBA00023012"/>
    </source>
</evidence>
<evidence type="ECO:0000256" key="6">
    <source>
        <dbReference type="ARBA" id="ARBA00022840"/>
    </source>
</evidence>
<dbReference type="EMBL" id="NHOA01000029">
    <property type="protein sequence ID" value="PHQ39870.1"/>
    <property type="molecule type" value="Genomic_DNA"/>
</dbReference>
<dbReference type="GO" id="GO:0000156">
    <property type="term" value="F:phosphorelay response regulator activity"/>
    <property type="evidence" value="ECO:0007669"/>
    <property type="project" value="TreeGrafter"/>
</dbReference>
<dbReference type="SUPFAM" id="SSF55785">
    <property type="entry name" value="PYP-like sensor domain (PAS domain)"/>
    <property type="match status" value="1"/>
</dbReference>
<dbReference type="Gene3D" id="3.30.565.10">
    <property type="entry name" value="Histidine kinase-like ATPase, C-terminal domain"/>
    <property type="match status" value="1"/>
</dbReference>
<evidence type="ECO:0000256" key="4">
    <source>
        <dbReference type="ARBA" id="ARBA00022741"/>
    </source>
</evidence>
<feature type="transmembrane region" description="Helical" evidence="8">
    <location>
        <begin position="36"/>
        <end position="60"/>
    </location>
</feature>
<feature type="transmembrane region" description="Helical" evidence="8">
    <location>
        <begin position="100"/>
        <end position="117"/>
    </location>
</feature>
<keyword evidence="8" id="KW-1133">Transmembrane helix</keyword>
<dbReference type="Gene3D" id="3.30.450.20">
    <property type="entry name" value="PAS domain"/>
    <property type="match status" value="1"/>
</dbReference>
<dbReference type="InterPro" id="IPR036890">
    <property type="entry name" value="HATPase_C_sf"/>
</dbReference>
<dbReference type="SMART" id="SM00387">
    <property type="entry name" value="HATPase_c"/>
    <property type="match status" value="1"/>
</dbReference>
<feature type="transmembrane region" description="Helical" evidence="8">
    <location>
        <begin position="6"/>
        <end position="24"/>
    </location>
</feature>
<dbReference type="EC" id="2.7.13.3" evidence="2"/>
<proteinExistence type="predicted"/>
<keyword evidence="7" id="KW-0902">Two-component regulatory system</keyword>
<evidence type="ECO:0000313" key="10">
    <source>
        <dbReference type="EMBL" id="PHQ39870.1"/>
    </source>
</evidence>
<keyword evidence="5" id="KW-0418">Kinase</keyword>
<keyword evidence="4" id="KW-0547">Nucleotide-binding</keyword>
<dbReference type="GO" id="GO:0000155">
    <property type="term" value="F:phosphorelay sensor kinase activity"/>
    <property type="evidence" value="ECO:0007669"/>
    <property type="project" value="InterPro"/>
</dbReference>
<dbReference type="Proteomes" id="UP000222824">
    <property type="component" value="Unassembled WGS sequence"/>
</dbReference>
<dbReference type="InterPro" id="IPR035965">
    <property type="entry name" value="PAS-like_dom_sf"/>
</dbReference>
<evidence type="ECO:0000256" key="8">
    <source>
        <dbReference type="SAM" id="Phobius"/>
    </source>
</evidence>
<dbReference type="Pfam" id="PF16927">
    <property type="entry name" value="HisKA_7TM"/>
    <property type="match status" value="1"/>
</dbReference>